<reference evidence="3" key="1">
    <citation type="journal article" date="2020" name="Stud. Mycol.">
        <title>101 Dothideomycetes genomes: a test case for predicting lifestyles and emergence of pathogens.</title>
        <authorList>
            <person name="Haridas S."/>
            <person name="Albert R."/>
            <person name="Binder M."/>
            <person name="Bloem J."/>
            <person name="Labutti K."/>
            <person name="Salamov A."/>
            <person name="Andreopoulos B."/>
            <person name="Baker S."/>
            <person name="Barry K."/>
            <person name="Bills G."/>
            <person name="Bluhm B."/>
            <person name="Cannon C."/>
            <person name="Castanera R."/>
            <person name="Culley D."/>
            <person name="Daum C."/>
            <person name="Ezra D."/>
            <person name="Gonzalez J."/>
            <person name="Henrissat B."/>
            <person name="Kuo A."/>
            <person name="Liang C."/>
            <person name="Lipzen A."/>
            <person name="Lutzoni F."/>
            <person name="Magnuson J."/>
            <person name="Mondo S."/>
            <person name="Nolan M."/>
            <person name="Ohm R."/>
            <person name="Pangilinan J."/>
            <person name="Park H.-J."/>
            <person name="Ramirez L."/>
            <person name="Alfaro M."/>
            <person name="Sun H."/>
            <person name="Tritt A."/>
            <person name="Yoshinaga Y."/>
            <person name="Zwiers L.-H."/>
            <person name="Turgeon B."/>
            <person name="Goodwin S."/>
            <person name="Spatafora J."/>
            <person name="Crous P."/>
            <person name="Grigoriev I."/>
        </authorList>
    </citation>
    <scope>NUCLEOTIDE SEQUENCE</scope>
    <source>
        <strain evidence="3">ATCC 74209</strain>
    </source>
</reference>
<organism evidence="3 4">
    <name type="scientific">Delitschia confertaspora ATCC 74209</name>
    <dbReference type="NCBI Taxonomy" id="1513339"/>
    <lineage>
        <taxon>Eukaryota</taxon>
        <taxon>Fungi</taxon>
        <taxon>Dikarya</taxon>
        <taxon>Ascomycota</taxon>
        <taxon>Pezizomycotina</taxon>
        <taxon>Dothideomycetes</taxon>
        <taxon>Pleosporomycetidae</taxon>
        <taxon>Pleosporales</taxon>
        <taxon>Delitschiaceae</taxon>
        <taxon>Delitschia</taxon>
    </lineage>
</organism>
<dbReference type="GO" id="GO:0019509">
    <property type="term" value="P:L-methionine salvage from methylthioadenosine"/>
    <property type="evidence" value="ECO:0007669"/>
    <property type="project" value="TreeGrafter"/>
</dbReference>
<dbReference type="Proteomes" id="UP000799536">
    <property type="component" value="Unassembled WGS sequence"/>
</dbReference>
<dbReference type="Gene3D" id="3.40.50.10470">
    <property type="entry name" value="Translation initiation factor eif-2b, domain 2"/>
    <property type="match status" value="1"/>
</dbReference>
<comment type="caution">
    <text evidence="3">The sequence shown here is derived from an EMBL/GenBank/DDBJ whole genome shotgun (WGS) entry which is preliminary data.</text>
</comment>
<dbReference type="InterPro" id="IPR042529">
    <property type="entry name" value="IF_2B-like_C"/>
</dbReference>
<comment type="similarity">
    <text evidence="1 2">Belongs to the eIF-2B alpha/beta/delta subunits family.</text>
</comment>
<evidence type="ECO:0000256" key="2">
    <source>
        <dbReference type="RuleBase" id="RU003814"/>
    </source>
</evidence>
<keyword evidence="3" id="KW-0808">Transferase</keyword>
<dbReference type="EMBL" id="ML993898">
    <property type="protein sequence ID" value="KAF2203628.1"/>
    <property type="molecule type" value="Genomic_DNA"/>
</dbReference>
<dbReference type="InterPro" id="IPR037171">
    <property type="entry name" value="NagB/RpiA_transferase-like"/>
</dbReference>
<dbReference type="PANTHER" id="PTHR43475:SF3">
    <property type="entry name" value="TRANSLATION INITIATION FACTOR EIF-2B SUBUNIT FAMILY PROTEIN (AFU_ORTHOLOGUE AFUA_2G14290)"/>
    <property type="match status" value="1"/>
</dbReference>
<evidence type="ECO:0000313" key="4">
    <source>
        <dbReference type="Proteomes" id="UP000799536"/>
    </source>
</evidence>
<evidence type="ECO:0000313" key="3">
    <source>
        <dbReference type="EMBL" id="KAF2203628.1"/>
    </source>
</evidence>
<name>A0A9P4JQ06_9PLEO</name>
<evidence type="ECO:0000256" key="1">
    <source>
        <dbReference type="ARBA" id="ARBA00007251"/>
    </source>
</evidence>
<dbReference type="GO" id="GO:0016740">
    <property type="term" value="F:transferase activity"/>
    <property type="evidence" value="ECO:0007669"/>
    <property type="project" value="UniProtKB-KW"/>
</dbReference>
<dbReference type="SUPFAM" id="SSF100950">
    <property type="entry name" value="NagB/RpiA/CoA transferase-like"/>
    <property type="match status" value="1"/>
</dbReference>
<dbReference type="AlphaFoldDB" id="A0A9P4JQ06"/>
<dbReference type="InterPro" id="IPR000649">
    <property type="entry name" value="IF-2B-related"/>
</dbReference>
<sequence length="387" mass="43217">MATLFNSEKYRTFARAYIPFSSTFGDRLGHFVQDLKTDYVSGAREMADKALDHLQVLLREAVFEVQNPFELLKIAVLVIQALSSARPAMSAAISAALVRCLKDFTELILIKLSTGTDPDMIRKSASVMCDYVSTIRSVRKREFLELGHHFAAWLATNFDVAKPVDILTLSNSSSIRQCILAALNAHRDLQLNLTILESRPRYEGSDMAAKLLAETRSQERLHITIAPDCAVGSVSEYTEVVLLGADRISRDGDVSNKIGSLAAALCATSHNGQDLKVVVASDIDKVIPGDRSYQHHNEEHEPEELTKAWSQELVKKLGDNVQVYGHWFEWVPAKYITDYCTERGMMTRDGISEVSGEIEAWTKEVFAEKNGDVDFTNIEQTPWTNRA</sequence>
<accession>A0A9P4JQ06</accession>
<dbReference type="OrthoDB" id="206213at2759"/>
<dbReference type="PANTHER" id="PTHR43475">
    <property type="entry name" value="METHYLTHIORIBOSE-1-PHOSPHATE ISOMERASE"/>
    <property type="match status" value="1"/>
</dbReference>
<dbReference type="GO" id="GO:0046523">
    <property type="term" value="F:S-methyl-5-thioribose-1-phosphate isomerase activity"/>
    <property type="evidence" value="ECO:0007669"/>
    <property type="project" value="TreeGrafter"/>
</dbReference>
<proteinExistence type="inferred from homology"/>
<gene>
    <name evidence="3" type="ORF">GQ43DRAFT_478912</name>
</gene>
<dbReference type="Pfam" id="PF01008">
    <property type="entry name" value="IF-2B"/>
    <property type="match status" value="1"/>
</dbReference>
<keyword evidence="4" id="KW-1185">Reference proteome</keyword>
<protein>
    <submittedName>
        <fullName evidence="3">Nagb/rpia/CoA transferase-like protein</fullName>
    </submittedName>
</protein>